<dbReference type="Pfam" id="PF07853">
    <property type="entry name" value="DUF1648"/>
    <property type="match status" value="1"/>
</dbReference>
<feature type="domain" description="DUF1648" evidence="2">
    <location>
        <begin position="23"/>
        <end position="68"/>
    </location>
</feature>
<evidence type="ECO:0000313" key="3">
    <source>
        <dbReference type="EMBL" id="RRB02350.1"/>
    </source>
</evidence>
<dbReference type="InterPro" id="IPR012867">
    <property type="entry name" value="DUF1648"/>
</dbReference>
<evidence type="ECO:0000256" key="1">
    <source>
        <dbReference type="SAM" id="Phobius"/>
    </source>
</evidence>
<dbReference type="EMBL" id="RQJO01000009">
    <property type="protein sequence ID" value="RRB02350.1"/>
    <property type="molecule type" value="Genomic_DNA"/>
</dbReference>
<organism evidence="3 4">
    <name type="scientific">Larkinella rosea</name>
    <dbReference type="NCBI Taxonomy" id="2025312"/>
    <lineage>
        <taxon>Bacteria</taxon>
        <taxon>Pseudomonadati</taxon>
        <taxon>Bacteroidota</taxon>
        <taxon>Cytophagia</taxon>
        <taxon>Cytophagales</taxon>
        <taxon>Spirosomataceae</taxon>
        <taxon>Larkinella</taxon>
    </lineage>
</organism>
<dbReference type="AlphaFoldDB" id="A0A3P1BMJ1"/>
<keyword evidence="4" id="KW-1185">Reference proteome</keyword>
<dbReference type="RefSeq" id="WP_124876513.1">
    <property type="nucleotide sequence ID" value="NZ_RQJO01000009.1"/>
</dbReference>
<name>A0A3P1BMJ1_9BACT</name>
<sequence length="165" mass="18840">MKSLFSTSVPPAERFLNALTLLFLIGQLALIIGYYPQLPETIPVHFGLEGKPDRWGGRGNLLVVPAISTFLYLLFWGVRQIPADFYNMPAPLTPENRERQVRNSHEMMAMTTVVIMIFMLWTLWDWARSAANAQLVRSKLVPMIFLGVSLAGTFIYYIRRGYSLK</sequence>
<comment type="caution">
    <text evidence="3">The sequence shown here is derived from an EMBL/GenBank/DDBJ whole genome shotgun (WGS) entry which is preliminary data.</text>
</comment>
<keyword evidence="1" id="KW-1133">Transmembrane helix</keyword>
<feature type="transmembrane region" description="Helical" evidence="1">
    <location>
        <begin position="55"/>
        <end position="78"/>
    </location>
</feature>
<dbReference type="OrthoDB" id="9808690at2"/>
<keyword evidence="1" id="KW-0812">Transmembrane</keyword>
<evidence type="ECO:0000259" key="2">
    <source>
        <dbReference type="Pfam" id="PF07853"/>
    </source>
</evidence>
<dbReference type="Proteomes" id="UP000271925">
    <property type="component" value="Unassembled WGS sequence"/>
</dbReference>
<feature type="transmembrane region" description="Helical" evidence="1">
    <location>
        <begin position="107"/>
        <end position="124"/>
    </location>
</feature>
<keyword evidence="1" id="KW-0472">Membrane</keyword>
<reference evidence="3 4" key="1">
    <citation type="submission" date="2018-11" db="EMBL/GenBank/DDBJ databases">
        <authorList>
            <person name="Zhou Z."/>
            <person name="Wang G."/>
        </authorList>
    </citation>
    <scope>NUCLEOTIDE SEQUENCE [LARGE SCALE GENOMIC DNA]</scope>
    <source>
        <strain evidence="3 4">KCTC52004</strain>
    </source>
</reference>
<gene>
    <name evidence="3" type="ORF">EHT25_17930</name>
</gene>
<feature type="transmembrane region" description="Helical" evidence="1">
    <location>
        <begin position="140"/>
        <end position="158"/>
    </location>
</feature>
<protein>
    <submittedName>
        <fullName evidence="3">DUF1648 domain-containing protein</fullName>
    </submittedName>
</protein>
<proteinExistence type="predicted"/>
<accession>A0A3P1BMJ1</accession>
<evidence type="ECO:0000313" key="4">
    <source>
        <dbReference type="Proteomes" id="UP000271925"/>
    </source>
</evidence>
<feature type="transmembrane region" description="Helical" evidence="1">
    <location>
        <begin position="15"/>
        <end position="35"/>
    </location>
</feature>